<reference evidence="3" key="2">
    <citation type="submission" date="2025-08" db="UniProtKB">
        <authorList>
            <consortium name="RefSeq"/>
        </authorList>
    </citation>
    <scope>IDENTIFICATION</scope>
</reference>
<dbReference type="Pfam" id="PF03732">
    <property type="entry name" value="Retrotrans_gag"/>
    <property type="match status" value="1"/>
</dbReference>
<dbReference type="AlphaFoldDB" id="A0A1U8KWN7"/>
<organism evidence="2 3">
    <name type="scientific">Gossypium hirsutum</name>
    <name type="common">Upland cotton</name>
    <name type="synonym">Gossypium mexicanum</name>
    <dbReference type="NCBI Taxonomy" id="3635"/>
    <lineage>
        <taxon>Eukaryota</taxon>
        <taxon>Viridiplantae</taxon>
        <taxon>Streptophyta</taxon>
        <taxon>Embryophyta</taxon>
        <taxon>Tracheophyta</taxon>
        <taxon>Spermatophyta</taxon>
        <taxon>Magnoliopsida</taxon>
        <taxon>eudicotyledons</taxon>
        <taxon>Gunneridae</taxon>
        <taxon>Pentapetalae</taxon>
        <taxon>rosids</taxon>
        <taxon>malvids</taxon>
        <taxon>Malvales</taxon>
        <taxon>Malvaceae</taxon>
        <taxon>Malvoideae</taxon>
        <taxon>Gossypium</taxon>
    </lineage>
</organism>
<dbReference type="Proteomes" id="UP000818029">
    <property type="component" value="Chromosome D01"/>
</dbReference>
<reference evidence="2" key="1">
    <citation type="journal article" date="2020" name="Nat. Genet.">
        <title>Genomic diversifications of five Gossypium allopolyploid species and their impact on cotton improvement.</title>
        <authorList>
            <person name="Chen Z.J."/>
            <person name="Sreedasyam A."/>
            <person name="Ando A."/>
            <person name="Song Q."/>
            <person name="De Santiago L.M."/>
            <person name="Hulse-Kemp A.M."/>
            <person name="Ding M."/>
            <person name="Ye W."/>
            <person name="Kirkbride R.C."/>
            <person name="Jenkins J."/>
            <person name="Plott C."/>
            <person name="Lovell J."/>
            <person name="Lin Y.M."/>
            <person name="Vaughn R."/>
            <person name="Liu B."/>
            <person name="Simpson S."/>
            <person name="Scheffler B.E."/>
            <person name="Wen L."/>
            <person name="Saski C.A."/>
            <person name="Grover C.E."/>
            <person name="Hu G."/>
            <person name="Conover J.L."/>
            <person name="Carlson J.W."/>
            <person name="Shu S."/>
            <person name="Boston L.B."/>
            <person name="Williams M."/>
            <person name="Peterson D.G."/>
            <person name="McGee K."/>
            <person name="Jones D.C."/>
            <person name="Wendel J.F."/>
            <person name="Stelly D.M."/>
            <person name="Grimwood J."/>
            <person name="Schmutz J."/>
        </authorList>
    </citation>
    <scope>NUCLEOTIDE SEQUENCE [LARGE SCALE GENOMIC DNA]</scope>
    <source>
        <strain evidence="2">cv. TM-1</strain>
    </source>
</reference>
<dbReference type="OrthoDB" id="1424129at2759"/>
<gene>
    <name evidence="3" type="primary">LOC107921485</name>
</gene>
<dbReference type="PaxDb" id="3635-A0A1U8KWN7"/>
<evidence type="ECO:0000313" key="2">
    <source>
        <dbReference type="Proteomes" id="UP000818029"/>
    </source>
</evidence>
<dbReference type="Pfam" id="PF08284">
    <property type="entry name" value="RVP_2"/>
    <property type="match status" value="1"/>
</dbReference>
<dbReference type="GeneID" id="107921485"/>
<dbReference type="RefSeq" id="XP_016706821.1">
    <property type="nucleotide sequence ID" value="XM_016851332.1"/>
</dbReference>
<dbReference type="KEGG" id="ghi:107921485"/>
<dbReference type="CDD" id="cd00303">
    <property type="entry name" value="retropepsin_like"/>
    <property type="match status" value="1"/>
</dbReference>
<feature type="domain" description="Retrotransposon gag" evidence="1">
    <location>
        <begin position="2"/>
        <end position="69"/>
    </location>
</feature>
<dbReference type="PANTHER" id="PTHR15503">
    <property type="entry name" value="LDOC1 RELATED"/>
    <property type="match status" value="1"/>
</dbReference>
<sequence length="396" mass="44853">MWDFFKVTFQGKYMGASYVDARRKEFLCSIQGNKTVAEYKAEFLRLRLYAHGIVANEYECFVRFEGGLWDELRVLIAPQRERDFASLVEKVKVTEDMKRSEHQNCEKDRGGYKKDLEPSSFARRHKKKARFDRPIQVGVSVARPQSCADCWRHHLGRGVGNIEVRQPALVYAAHHRKDGDALDVITGTFLIHNVPYTVLIDITHSYVACTVSGTLGTMCENTVNEMIVLSPMGQSVKVDKLLRDGPLEVERIIFLADLMELPFGEFDLILGMNLLVKHRASLDYTAKRMVLKTIEGEEVTVIGERRNFLSNVISTLRAKKLVRKSCEAFLAYIGTFNSEGPSIGDIRTIKDFSDVFPDELPGLPPNREVKFGIELLPGTAPVSIAPYRMAPKEMVE</sequence>
<name>A0A1U8KWN7_GOSHI</name>
<dbReference type="PANTHER" id="PTHR15503:SF45">
    <property type="entry name" value="RNA-DIRECTED DNA POLYMERASE HOMOLOG"/>
    <property type="match status" value="1"/>
</dbReference>
<proteinExistence type="predicted"/>
<dbReference type="STRING" id="3635.A0A1U8KWN7"/>
<dbReference type="InterPro" id="IPR032567">
    <property type="entry name" value="RTL1-rel"/>
</dbReference>
<evidence type="ECO:0000313" key="3">
    <source>
        <dbReference type="RefSeq" id="XP_016706821.1"/>
    </source>
</evidence>
<dbReference type="InterPro" id="IPR021109">
    <property type="entry name" value="Peptidase_aspartic_dom_sf"/>
</dbReference>
<protein>
    <recommendedName>
        <fullName evidence="1">Retrotransposon gag domain-containing protein</fullName>
    </recommendedName>
</protein>
<dbReference type="InterPro" id="IPR005162">
    <property type="entry name" value="Retrotrans_gag_dom"/>
</dbReference>
<dbReference type="SMR" id="A0A1U8KWN7"/>
<accession>A0A1U8KWN7</accession>
<evidence type="ECO:0000259" key="1">
    <source>
        <dbReference type="Pfam" id="PF03732"/>
    </source>
</evidence>
<dbReference type="Gene3D" id="2.40.70.10">
    <property type="entry name" value="Acid Proteases"/>
    <property type="match status" value="1"/>
</dbReference>
<keyword evidence="2" id="KW-1185">Reference proteome</keyword>